<dbReference type="InterPro" id="IPR011059">
    <property type="entry name" value="Metal-dep_hydrolase_composite"/>
</dbReference>
<dbReference type="AlphaFoldDB" id="A0A0N4WC05"/>
<evidence type="ECO:0000313" key="6">
    <source>
        <dbReference type="WBParaSite" id="HPLM_0000801001-mRNA-1"/>
    </source>
</evidence>
<dbReference type="GO" id="GO:0046872">
    <property type="term" value="F:metal ion binding"/>
    <property type="evidence" value="ECO:0007669"/>
    <property type="project" value="UniProtKB-KW"/>
</dbReference>
<dbReference type="GO" id="GO:0019239">
    <property type="term" value="F:deaminase activity"/>
    <property type="evidence" value="ECO:0007669"/>
    <property type="project" value="TreeGrafter"/>
</dbReference>
<accession>A0A0N4WC05</accession>
<name>A0A0N4WC05_HAEPC</name>
<evidence type="ECO:0000256" key="4">
    <source>
        <dbReference type="ARBA" id="ARBA00022833"/>
    </source>
</evidence>
<dbReference type="GO" id="GO:0005829">
    <property type="term" value="C:cytosol"/>
    <property type="evidence" value="ECO:0007669"/>
    <property type="project" value="TreeGrafter"/>
</dbReference>
<organism evidence="6">
    <name type="scientific">Haemonchus placei</name>
    <name type="common">Barber's pole worm</name>
    <dbReference type="NCBI Taxonomy" id="6290"/>
    <lineage>
        <taxon>Eukaryota</taxon>
        <taxon>Metazoa</taxon>
        <taxon>Ecdysozoa</taxon>
        <taxon>Nematoda</taxon>
        <taxon>Chromadorea</taxon>
        <taxon>Rhabditida</taxon>
        <taxon>Rhabditina</taxon>
        <taxon>Rhabditomorpha</taxon>
        <taxon>Strongyloidea</taxon>
        <taxon>Trichostrongylidae</taxon>
        <taxon>Haemonchus</taxon>
    </lineage>
</organism>
<proteinExistence type="predicted"/>
<dbReference type="Gene3D" id="3.20.20.140">
    <property type="entry name" value="Metal-dependent hydrolases"/>
    <property type="match status" value="1"/>
</dbReference>
<dbReference type="SUPFAM" id="SSF51556">
    <property type="entry name" value="Metallo-dependent hydrolases"/>
    <property type="match status" value="1"/>
</dbReference>
<protein>
    <submittedName>
        <fullName evidence="6">Amidohydro-rel domain-containing protein</fullName>
    </submittedName>
</protein>
<reference evidence="6" key="1">
    <citation type="submission" date="2017-02" db="UniProtKB">
        <authorList>
            <consortium name="WormBaseParasite"/>
        </authorList>
    </citation>
    <scope>IDENTIFICATION</scope>
</reference>
<evidence type="ECO:0000256" key="3">
    <source>
        <dbReference type="ARBA" id="ARBA00022801"/>
    </source>
</evidence>
<dbReference type="Gene3D" id="2.30.40.10">
    <property type="entry name" value="Urease, subunit C, domain 1"/>
    <property type="match status" value="1"/>
</dbReference>
<keyword evidence="3" id="KW-0378">Hydrolase</keyword>
<evidence type="ECO:0000256" key="2">
    <source>
        <dbReference type="ARBA" id="ARBA00022723"/>
    </source>
</evidence>
<dbReference type="PANTHER" id="PTHR11271">
    <property type="entry name" value="GUANINE DEAMINASE"/>
    <property type="match status" value="1"/>
</dbReference>
<keyword evidence="4" id="KW-0862">Zinc</keyword>
<dbReference type="InterPro" id="IPR032466">
    <property type="entry name" value="Metal_Hydrolase"/>
</dbReference>
<sequence>LPGFVNAHSHAFHRHLRGKSGIGGKSADTFWKWRDNMYALVDGITTEKLYEYCYRTFREMLEAGITTVGEFHYVHHGTSRFDLDTAVLRAAQDAGIRMTLIQTFYEYASFDQPLLHPVQERFVSSYQEFIDNLNELLKFASQTVTIAVAAHSARAVGFDNIKKLYNYALERNLAFHIHMEEQPKEIDDCMRFIGEKKGPSDVLLEALDIGPLFSAVHATYTPLANMKKFTQHGANVVICPCTEGYLGDGIPHIVDNQHISFGTDCNNRISFLEEMRWACYSQQVRHPSQSLIIFYEKCFRCVTTPAAWVVYLHFVCFTTPLWEVGKQLDYVSFDLNSPVLTGLHADTLIDGIVFSCGNREISKVVVAGIEQVHH</sequence>
<dbReference type="InterPro" id="IPR006680">
    <property type="entry name" value="Amidohydro-rel"/>
</dbReference>
<keyword evidence="2" id="KW-0479">Metal-binding</keyword>
<dbReference type="Pfam" id="PF01979">
    <property type="entry name" value="Amidohydro_1"/>
    <property type="match status" value="1"/>
</dbReference>
<evidence type="ECO:0000256" key="1">
    <source>
        <dbReference type="ARBA" id="ARBA00001947"/>
    </source>
</evidence>
<dbReference type="PANTHER" id="PTHR11271:SF48">
    <property type="entry name" value="AMIDOHYDROLASE-RELATED DOMAIN-CONTAINING PROTEIN"/>
    <property type="match status" value="1"/>
</dbReference>
<comment type="cofactor">
    <cofactor evidence="1">
        <name>Zn(2+)</name>
        <dbReference type="ChEBI" id="CHEBI:29105"/>
    </cofactor>
</comment>
<evidence type="ECO:0000259" key="5">
    <source>
        <dbReference type="Pfam" id="PF01979"/>
    </source>
</evidence>
<feature type="domain" description="Amidohydrolase-related" evidence="5">
    <location>
        <begin position="1"/>
        <end position="368"/>
    </location>
</feature>
<dbReference type="WBParaSite" id="HPLM_0000801001-mRNA-1">
    <property type="protein sequence ID" value="HPLM_0000801001-mRNA-1"/>
    <property type="gene ID" value="HPLM_0000801001"/>
</dbReference>
<dbReference type="OMA" id="FHYLHHG"/>
<dbReference type="InterPro" id="IPR051607">
    <property type="entry name" value="Metallo-dep_hydrolases"/>
</dbReference>